<evidence type="ECO:0000313" key="3">
    <source>
        <dbReference type="EMBL" id="KAJ8868020.1"/>
    </source>
</evidence>
<protein>
    <recommendedName>
        <fullName evidence="2">CCAAT-binding factor domain-containing protein</fullName>
    </recommendedName>
</protein>
<evidence type="ECO:0000259" key="2">
    <source>
        <dbReference type="Pfam" id="PF03914"/>
    </source>
</evidence>
<evidence type="ECO:0000313" key="4">
    <source>
        <dbReference type="Proteomes" id="UP001159363"/>
    </source>
</evidence>
<gene>
    <name evidence="3" type="ORF">PR048_031829</name>
</gene>
<accession>A0ABQ9G6D5</accession>
<dbReference type="EMBL" id="JARBHB010000015">
    <property type="protein sequence ID" value="KAJ8868020.1"/>
    <property type="molecule type" value="Genomic_DNA"/>
</dbReference>
<proteinExistence type="inferred from homology"/>
<evidence type="ECO:0000256" key="1">
    <source>
        <dbReference type="ARBA" id="ARBA00007797"/>
    </source>
</evidence>
<dbReference type="PANTHER" id="PTHR12048">
    <property type="entry name" value="CCAAT-BINDING FACTOR-RELATED"/>
    <property type="match status" value="1"/>
</dbReference>
<feature type="domain" description="CCAAT-binding factor" evidence="2">
    <location>
        <begin position="884"/>
        <end position="988"/>
    </location>
</feature>
<reference evidence="3 4" key="1">
    <citation type="submission" date="2023-02" db="EMBL/GenBank/DDBJ databases">
        <title>LHISI_Scaffold_Assembly.</title>
        <authorList>
            <person name="Stuart O.P."/>
            <person name="Cleave R."/>
            <person name="Magrath M.J.L."/>
            <person name="Mikheyev A.S."/>
        </authorList>
    </citation>
    <scope>NUCLEOTIDE SEQUENCE [LARGE SCALE GENOMIC DNA]</scope>
    <source>
        <strain evidence="3">Daus_M_001</strain>
        <tissue evidence="3">Leg muscle</tissue>
    </source>
</reference>
<dbReference type="Gene3D" id="1.25.10.10">
    <property type="entry name" value="Leucine-rich Repeat Variant"/>
    <property type="match status" value="1"/>
</dbReference>
<dbReference type="InterPro" id="IPR040155">
    <property type="entry name" value="CEBPZ/Mak21-like"/>
</dbReference>
<name>A0ABQ9G6D5_9NEOP</name>
<comment type="caution">
    <text evidence="3">The sequence shown here is derived from an EMBL/GenBank/DDBJ whole genome shotgun (WGS) entry which is preliminary data.</text>
</comment>
<dbReference type="InterPro" id="IPR005612">
    <property type="entry name" value="CCAAT-binding_factor"/>
</dbReference>
<organism evidence="3 4">
    <name type="scientific">Dryococelus australis</name>
    <dbReference type="NCBI Taxonomy" id="614101"/>
    <lineage>
        <taxon>Eukaryota</taxon>
        <taxon>Metazoa</taxon>
        <taxon>Ecdysozoa</taxon>
        <taxon>Arthropoda</taxon>
        <taxon>Hexapoda</taxon>
        <taxon>Insecta</taxon>
        <taxon>Pterygota</taxon>
        <taxon>Neoptera</taxon>
        <taxon>Polyneoptera</taxon>
        <taxon>Phasmatodea</taxon>
        <taxon>Verophasmatodea</taxon>
        <taxon>Anareolatae</taxon>
        <taxon>Phasmatidae</taxon>
        <taxon>Eurycanthinae</taxon>
        <taxon>Dryococelus</taxon>
    </lineage>
</organism>
<dbReference type="SUPFAM" id="SSF48371">
    <property type="entry name" value="ARM repeat"/>
    <property type="match status" value="1"/>
</dbReference>
<dbReference type="InterPro" id="IPR016024">
    <property type="entry name" value="ARM-type_fold"/>
</dbReference>
<dbReference type="InterPro" id="IPR011989">
    <property type="entry name" value="ARM-like"/>
</dbReference>
<dbReference type="Proteomes" id="UP001159363">
    <property type="component" value="Chromosome 14"/>
</dbReference>
<keyword evidence="4" id="KW-1185">Reference proteome</keyword>
<comment type="similarity">
    <text evidence="1">Belongs to the CBF/MAK21 family.</text>
</comment>
<feature type="domain" description="CCAAT-binding factor" evidence="2">
    <location>
        <begin position="452"/>
        <end position="598"/>
    </location>
</feature>
<dbReference type="Pfam" id="PF03914">
    <property type="entry name" value="CBF"/>
    <property type="match status" value="2"/>
</dbReference>
<sequence>MNELWDPESSNIQTFCILPIISLTITTAVPKTTVADTSLEEKGEDIGLTRTLGGRPEETSLMSPVTLGGPRDLLELKLEAAEEMKGPLFDEEPSAHAVLPQEKTDKLRIDAEKIMADEVTKHELKLSRMRSDHQWMRTVLARGTTSDKIAVHTLLIQESPLYSLSSLESLVNMTKVAKKKECIVAIDTLTELFLSELLPLDRRLRMFGTCPLTDSAASDQPRLLHYYYEDRLKAVYHSFVDALSATARDTVDANKEKAIVTMYKLLSGCPEQEAILLRNLINKLGDPNAKVVSKVIYCLGQLLRTHPNMKAVVMDEIEKLLFRANVSTRAQYYCICFLGQFVFTSNDTSVAKNLIKLYFSFFKACIKKGTTPPAAKGGGEGEYRINKLSYDNEYLVGSAVLPTVGEVDSRMMSVLLMGVNRAYPFAKAEMEQISEHVQTMYKVVHLASFNVSLHTLCLLYHVCDHANSMSDRFYSVLYKKIADPGLMTSSHQAMFLSLVFRALRKDTHVGRIRAFIKRLLQVCMYAPVPLVCGILYMTSQLVYRRSDLLAVSCKASFLDDCDEDGDEHYDDFMFNLHFVTAARLCYAGLLGVSSHFHCSACLLPRRCSQGSSVVKIPTICTLLGLSLDRFLDVFMIKTFKTVLRKFDVSVHIYLQELAGFTLRGYHWKSFHKTSCGTGTERCPKVFTWNYEWLGWLLTALSSYIYPALSMVHHAMLLAEPGVSEDDGFIYNFSYIKRSQTTAQHSHQPSSLYKVDGNSKPGHLQPSLQHPEVSQHPYLFLTQKVLSYQTPYSMVAVINYKNIVGSKNSCKRLLIGPDEPNNLCYLQLGKAWIIPRTPSGVSELQQESHTQYSRINNHSLLWPQSAIKMGRSRAWIFPGELRECIVKILSLNHILIKVFQLVDMESSPLDEERGPSESVEVVEIKEQLEDMKPITWRHGDNMRMTRGMRGGMQYNPFQRNPTFAGAEHTAYVELLELSQHFHPTVALFASNIMQEMVP</sequence>
<dbReference type="PANTHER" id="PTHR12048:SF0">
    <property type="entry name" value="CCAAT_ENHANCER-BINDING PROTEIN ZETA"/>
    <property type="match status" value="1"/>
</dbReference>